<name>A0ABU2ZVN7_9GAMM</name>
<sequence length="268" mass="30363">MAIEQGIWKIGSRPKKLSPVVIESENLLEEQIVADISILNFGWMIIGQQVRTAFDKYIDLLAIDASGSVIIIELKRHKTPRDVVAQAIDYASWVVDIDDSKLVDIYFEYSQKRSLNEQSLDRAFKSKFGLAFSEVNYDGSHQMVIVAAELDASSERIINYLNDKAKIPVNAVFFSVFEDNGNKYLSRAWMIPPEETQERVISKSSKEPWNGEFYVSFGHGKERHWADARKYGYISAGHGRWYSNTLNSLEVGSRIWVNIPGNGYVGVG</sequence>
<dbReference type="RefSeq" id="WP_311575367.1">
    <property type="nucleotide sequence ID" value="NZ_JAVRIF010000001.1"/>
</dbReference>
<dbReference type="Gene3D" id="3.40.1350.10">
    <property type="match status" value="1"/>
</dbReference>
<keyword evidence="2" id="KW-0255">Endonuclease</keyword>
<keyword evidence="3" id="KW-1185">Reference proteome</keyword>
<feature type="domain" description="Endonuclease NucS C-terminal" evidence="1">
    <location>
        <begin position="25"/>
        <end position="90"/>
    </location>
</feature>
<dbReference type="InterPro" id="IPR048301">
    <property type="entry name" value="NucS_C"/>
</dbReference>
<evidence type="ECO:0000259" key="1">
    <source>
        <dbReference type="Pfam" id="PF01939"/>
    </source>
</evidence>
<dbReference type="GO" id="GO:0004519">
    <property type="term" value="F:endonuclease activity"/>
    <property type="evidence" value="ECO:0007669"/>
    <property type="project" value="UniProtKB-KW"/>
</dbReference>
<dbReference type="Proteomes" id="UP001266357">
    <property type="component" value="Unassembled WGS sequence"/>
</dbReference>
<organism evidence="2 3">
    <name type="scientific">Thalassotalea castellviae</name>
    <dbReference type="NCBI Taxonomy" id="3075612"/>
    <lineage>
        <taxon>Bacteria</taxon>
        <taxon>Pseudomonadati</taxon>
        <taxon>Pseudomonadota</taxon>
        <taxon>Gammaproteobacteria</taxon>
        <taxon>Alteromonadales</taxon>
        <taxon>Colwelliaceae</taxon>
        <taxon>Thalassotalea</taxon>
    </lineage>
</organism>
<accession>A0ABU2ZVN7</accession>
<comment type="caution">
    <text evidence="2">The sequence shown here is derived from an EMBL/GenBank/DDBJ whole genome shotgun (WGS) entry which is preliminary data.</text>
</comment>
<dbReference type="InterPro" id="IPR011856">
    <property type="entry name" value="tRNA_endonuc-like_dom_sf"/>
</dbReference>
<dbReference type="Pfam" id="PF01939">
    <property type="entry name" value="NucS_C"/>
    <property type="match status" value="1"/>
</dbReference>
<proteinExistence type="predicted"/>
<dbReference type="EMBL" id="JAVRIF010000001">
    <property type="protein sequence ID" value="MDT0602001.1"/>
    <property type="molecule type" value="Genomic_DNA"/>
</dbReference>
<protein>
    <submittedName>
        <fullName evidence="2">Endonuclease NucS</fullName>
    </submittedName>
</protein>
<keyword evidence="2" id="KW-0378">Hydrolase</keyword>
<reference evidence="2 3" key="1">
    <citation type="submission" date="2023-09" db="EMBL/GenBank/DDBJ databases">
        <authorList>
            <person name="Rey-Velasco X."/>
        </authorList>
    </citation>
    <scope>NUCLEOTIDE SEQUENCE [LARGE SCALE GENOMIC DNA]</scope>
    <source>
        <strain evidence="2 3">W431</strain>
    </source>
</reference>
<gene>
    <name evidence="2" type="ORF">RM573_00130</name>
</gene>
<evidence type="ECO:0000313" key="2">
    <source>
        <dbReference type="EMBL" id="MDT0602001.1"/>
    </source>
</evidence>
<keyword evidence="2" id="KW-0540">Nuclease</keyword>
<evidence type="ECO:0000313" key="3">
    <source>
        <dbReference type="Proteomes" id="UP001266357"/>
    </source>
</evidence>